<organism evidence="3 4">
    <name type="scientific">Gryllotalpicola daejeonensis</name>
    <dbReference type="NCBI Taxonomy" id="993087"/>
    <lineage>
        <taxon>Bacteria</taxon>
        <taxon>Bacillati</taxon>
        <taxon>Actinomycetota</taxon>
        <taxon>Actinomycetes</taxon>
        <taxon>Micrococcales</taxon>
        <taxon>Microbacteriaceae</taxon>
        <taxon>Gryllotalpicola</taxon>
    </lineage>
</organism>
<comment type="caution">
    <text evidence="3">The sequence shown here is derived from an EMBL/GenBank/DDBJ whole genome shotgun (WGS) entry which is preliminary data.</text>
</comment>
<dbReference type="EMBL" id="BAABBV010000001">
    <property type="protein sequence ID" value="GAA4159498.1"/>
    <property type="molecule type" value="Genomic_DNA"/>
</dbReference>
<feature type="chain" id="PRO_5047007436" description="Phytase-like domain-containing protein" evidence="1">
    <location>
        <begin position="27"/>
        <end position="382"/>
    </location>
</feature>
<evidence type="ECO:0000313" key="3">
    <source>
        <dbReference type="EMBL" id="GAA4159498.1"/>
    </source>
</evidence>
<feature type="signal peptide" evidence="1">
    <location>
        <begin position="1"/>
        <end position="26"/>
    </location>
</feature>
<dbReference type="InterPro" id="IPR011044">
    <property type="entry name" value="Quino_amine_DH_bsu"/>
</dbReference>
<proteinExistence type="predicted"/>
<protein>
    <recommendedName>
        <fullName evidence="2">Phytase-like domain-containing protein</fullName>
    </recommendedName>
</protein>
<gene>
    <name evidence="3" type="ORF">GCM10022286_14000</name>
</gene>
<sequence>MRTKFVFAGAALAASVALLIAQPAFASPSHSAGHPHPAPAPDPSACSATVDAVSYSDALDKKVAFGAEVSGLSSIAWDQRQRAWVSALDNNGTTPEYVWSYRNLSNPTVTHAPLVLKKADGTPYDGGNIATDPNAADDEGLAVLPDGSYVVSSETEPSIRIFGRDGVQKASLPVPARFAVTGSTAAGEATANATLEGLTVTPNGKTIIAAMEGALSGDVSSSGDATSHRLLVYTQGRHGQWTLAKQLEYKTDTGMRIPEVTAYSNDAVIVEEAAWTATVGNEVSLFAVKGLSKAADVSRVANLGDASPRLAVKKTALAELASCPTLGAPALEFQQNPLLDNFEGMAVTGRLRGGRYGVSLISDDNNSAQQHTRILNLAVKLP</sequence>
<dbReference type="Pfam" id="PF13449">
    <property type="entry name" value="Phytase-like"/>
    <property type="match status" value="1"/>
</dbReference>
<dbReference type="Proteomes" id="UP001415169">
    <property type="component" value="Unassembled WGS sequence"/>
</dbReference>
<evidence type="ECO:0000256" key="1">
    <source>
        <dbReference type="SAM" id="SignalP"/>
    </source>
</evidence>
<dbReference type="SUPFAM" id="SSF50969">
    <property type="entry name" value="YVTN repeat-like/Quinoprotein amine dehydrogenase"/>
    <property type="match status" value="1"/>
</dbReference>
<name>A0ABP7ZJ13_9MICO</name>
<keyword evidence="4" id="KW-1185">Reference proteome</keyword>
<keyword evidence="1" id="KW-0732">Signal</keyword>
<evidence type="ECO:0000259" key="2">
    <source>
        <dbReference type="Pfam" id="PF13449"/>
    </source>
</evidence>
<dbReference type="RefSeq" id="WP_344791035.1">
    <property type="nucleotide sequence ID" value="NZ_BAABBV010000001.1"/>
</dbReference>
<dbReference type="InterPro" id="IPR027372">
    <property type="entry name" value="Phytase-like_dom"/>
</dbReference>
<reference evidence="3" key="1">
    <citation type="journal article" date="2014" name="Int. J. Syst. Evol. Microbiol.">
        <title>Complete genome of a new Firmicutes species belonging to the dominant human colonic microbiota ('Ruminococcus bicirculans') reveals two chromosomes and a selective capacity to utilize plant glucans.</title>
        <authorList>
            <consortium name="NISC Comparative Sequencing Program"/>
            <person name="Wegmann U."/>
            <person name="Louis P."/>
            <person name="Goesmann A."/>
            <person name="Henrissat B."/>
            <person name="Duncan S.H."/>
            <person name="Flint H.J."/>
        </authorList>
    </citation>
    <scope>NUCLEOTIDE SEQUENCE</scope>
    <source>
        <strain evidence="3">JCM 17590</strain>
    </source>
</reference>
<reference evidence="3" key="2">
    <citation type="submission" date="2023-12" db="EMBL/GenBank/DDBJ databases">
        <authorList>
            <person name="Sun Q."/>
            <person name="Inoue M."/>
        </authorList>
    </citation>
    <scope>NUCLEOTIDE SEQUENCE</scope>
    <source>
        <strain evidence="3">JCM 17590</strain>
    </source>
</reference>
<accession>A0ABP7ZJ13</accession>
<evidence type="ECO:0000313" key="4">
    <source>
        <dbReference type="Proteomes" id="UP001415169"/>
    </source>
</evidence>
<feature type="domain" description="Phytase-like" evidence="2">
    <location>
        <begin position="68"/>
        <end position="365"/>
    </location>
</feature>